<dbReference type="EMBL" id="FQXO01000035">
    <property type="protein sequence ID" value="SHH62766.1"/>
    <property type="molecule type" value="Genomic_DNA"/>
</dbReference>
<dbReference type="Proteomes" id="UP000183967">
    <property type="component" value="Unassembled WGS sequence"/>
</dbReference>
<organism evidence="1 2">
    <name type="scientific">Caloranaerobacter azorensis DSM 13643</name>
    <dbReference type="NCBI Taxonomy" id="1121264"/>
    <lineage>
        <taxon>Bacteria</taxon>
        <taxon>Bacillati</taxon>
        <taxon>Bacillota</taxon>
        <taxon>Tissierellia</taxon>
        <taxon>Tissierellales</taxon>
        <taxon>Thermohalobacteraceae</taxon>
        <taxon>Caloranaerobacter</taxon>
    </lineage>
</organism>
<evidence type="ECO:0000313" key="1">
    <source>
        <dbReference type="EMBL" id="SHH62766.1"/>
    </source>
</evidence>
<sequence>MMKISEPVLFDANILINFKGQLKFLFRFFENIIIHKKVYDEVIGQTIKDELISVSDVFNITYVEDNFPTDEIGKKLFEECDKELKDSFNIEDLKDLGEYKTLLYAKFNNVFIFFSQDTTVWRFITESKYFKGLKCITVQDFAYLLFLNAKNKSDRKIARSLYKVFARDEHPFEYFRIYMERNNNDIPRFIEFENNRIQNFAQLVQGYIDYYIDAEYYNSKEIEYEICNLASKNIGNCLSCLYSRIDKNNVDYSIRKCLFDYSLNDEQCSRVREEFTMRIRNR</sequence>
<gene>
    <name evidence="1" type="ORF">SAMN02745135_01442</name>
</gene>
<protein>
    <submittedName>
        <fullName evidence="1">Uncharacterized protein</fullName>
    </submittedName>
</protein>
<dbReference type="RefSeq" id="WP_073196556.1">
    <property type="nucleotide sequence ID" value="NZ_FQXO01000035.1"/>
</dbReference>
<keyword evidence="2" id="KW-1185">Reference proteome</keyword>
<accession>A0A1M5UIW3</accession>
<name>A0A1M5UIW3_9FIRM</name>
<dbReference type="AlphaFoldDB" id="A0A1M5UIW3"/>
<proteinExistence type="predicted"/>
<dbReference type="OrthoDB" id="2081081at2"/>
<reference evidence="2" key="1">
    <citation type="submission" date="2016-11" db="EMBL/GenBank/DDBJ databases">
        <authorList>
            <person name="Varghese N."/>
            <person name="Submissions S."/>
        </authorList>
    </citation>
    <scope>NUCLEOTIDE SEQUENCE [LARGE SCALE GENOMIC DNA]</scope>
    <source>
        <strain evidence="2">DSM 13643</strain>
    </source>
</reference>
<evidence type="ECO:0000313" key="2">
    <source>
        <dbReference type="Proteomes" id="UP000183967"/>
    </source>
</evidence>